<proteinExistence type="inferred from homology"/>
<dbReference type="InterPro" id="IPR027421">
    <property type="entry name" value="DNA_pol_lamdba_lyase_dom_sf"/>
</dbReference>
<dbReference type="GO" id="GO:0006303">
    <property type="term" value="P:double-strand break repair via nonhomologous end joining"/>
    <property type="evidence" value="ECO:0007669"/>
    <property type="project" value="TreeGrafter"/>
</dbReference>
<sequence length="517" mass="59315">MSKIFQNIKAYIIPVKLSEYEVGAFTLLIEKHGGKKCAKQSQSTHIFTVLKSSARISRNVEDHQVPVIDIQWIRDCDRNQQLLPLDTYTIITDRKKLRSSNTGYDALVPSLSASTTSTATIPSRSNADILNRRFKDLPPEDLQFNDESDRTKRGEGENVNLAPDFINTKYECLRPTPYEPKYDKKLLSLLLLLERKRQIDNEPKRSLSYRHAISAIKAYPREIQSSKEAEKIIGVGSKMAEKIKMFLHTGTIEEADQLRYDEEFRTISLFNKVFGVGVTTARLWWEMGYKTLQQVLDNAKLTATIKLGIELFPDFDQMMSREDVKEIIDIVTKEVVSIDSECFVVPVGGYRRGKTKNGDVDLIISSKRAENMRGFLNKLTQRLIEKGYLKHKLWHSAEIKKLNHAERPSVGGRQQFDNFDKCFCAFLQPSTGIHRQVDLICVVNPDELATAILGWTGSRQFERAIRDYAKKEKNMLLNNQGIHFELGGQRQRFVVHSERDAFDIIGVPYLEPEFRNC</sequence>
<dbReference type="GO" id="GO:0005634">
    <property type="term" value="C:nucleus"/>
    <property type="evidence" value="ECO:0007669"/>
    <property type="project" value="UniProtKB-SubCell"/>
</dbReference>
<protein>
    <recommendedName>
        <fullName evidence="12">DNA polymerase</fullName>
        <ecNumber evidence="12">2.7.7.7</ecNumber>
    </recommendedName>
</protein>
<dbReference type="Pfam" id="PF14791">
    <property type="entry name" value="DNA_pol_B_thumb"/>
    <property type="match status" value="1"/>
</dbReference>
<dbReference type="PANTHER" id="PTHR11276">
    <property type="entry name" value="DNA POLYMERASE TYPE-X FAMILY MEMBER"/>
    <property type="match status" value="1"/>
</dbReference>
<evidence type="ECO:0000256" key="7">
    <source>
        <dbReference type="ARBA" id="ARBA00022932"/>
    </source>
</evidence>
<dbReference type="EMBL" id="AMYB01000009">
    <property type="protein sequence ID" value="OAC98704.1"/>
    <property type="molecule type" value="Genomic_DNA"/>
</dbReference>
<evidence type="ECO:0000256" key="5">
    <source>
        <dbReference type="ARBA" id="ARBA00022705"/>
    </source>
</evidence>
<dbReference type="STRING" id="747725.A0A168HEP9"/>
<dbReference type="SUPFAM" id="SSF81301">
    <property type="entry name" value="Nucleotidyltransferase"/>
    <property type="match status" value="1"/>
</dbReference>
<dbReference type="SUPFAM" id="SSF47802">
    <property type="entry name" value="DNA polymerase beta, N-terminal domain-like"/>
    <property type="match status" value="1"/>
</dbReference>
<name>A0A168HEP9_MUCCL</name>
<evidence type="ECO:0000256" key="4">
    <source>
        <dbReference type="ARBA" id="ARBA00022695"/>
    </source>
</evidence>
<dbReference type="InterPro" id="IPR018944">
    <property type="entry name" value="DNA_pol_lambd_fingers_domain"/>
</dbReference>
<dbReference type="InterPro" id="IPR002008">
    <property type="entry name" value="DNA_pol_X_beta-like"/>
</dbReference>
<dbReference type="InterPro" id="IPR029398">
    <property type="entry name" value="PolB_thumb"/>
</dbReference>
<dbReference type="Gene3D" id="3.30.460.10">
    <property type="entry name" value="Beta Polymerase, domain 2"/>
    <property type="match status" value="1"/>
</dbReference>
<comment type="caution">
    <text evidence="14">The sequence shown here is derived from an EMBL/GenBank/DDBJ whole genome shotgun (WGS) entry which is preliminary data.</text>
</comment>
<evidence type="ECO:0000256" key="3">
    <source>
        <dbReference type="ARBA" id="ARBA00022679"/>
    </source>
</evidence>
<dbReference type="Pfam" id="PF10391">
    <property type="entry name" value="DNA_pol_lambd_f"/>
    <property type="match status" value="1"/>
</dbReference>
<evidence type="ECO:0000313" key="14">
    <source>
        <dbReference type="EMBL" id="OAC98704.1"/>
    </source>
</evidence>
<keyword evidence="7 12" id="KW-0239">DNA-directed DNA polymerase</keyword>
<evidence type="ECO:0000259" key="13">
    <source>
        <dbReference type="PROSITE" id="PS50172"/>
    </source>
</evidence>
<keyword evidence="12" id="KW-0539">Nucleus</keyword>
<evidence type="ECO:0000256" key="2">
    <source>
        <dbReference type="ARBA" id="ARBA00022634"/>
    </source>
</evidence>
<dbReference type="Proteomes" id="UP000077051">
    <property type="component" value="Unassembled WGS sequence"/>
</dbReference>
<dbReference type="InterPro" id="IPR002054">
    <property type="entry name" value="DNA-dir_DNA_pol_X"/>
</dbReference>
<comment type="catalytic activity">
    <reaction evidence="10 12">
        <text>DNA(n) + a 2'-deoxyribonucleoside 5'-triphosphate = DNA(n+1) + diphosphate</text>
        <dbReference type="Rhea" id="RHEA:22508"/>
        <dbReference type="Rhea" id="RHEA-COMP:17339"/>
        <dbReference type="Rhea" id="RHEA-COMP:17340"/>
        <dbReference type="ChEBI" id="CHEBI:33019"/>
        <dbReference type="ChEBI" id="CHEBI:61560"/>
        <dbReference type="ChEBI" id="CHEBI:173112"/>
        <dbReference type="EC" id="2.7.7.7"/>
    </reaction>
</comment>
<accession>A0A168HEP9</accession>
<evidence type="ECO:0000256" key="10">
    <source>
        <dbReference type="ARBA" id="ARBA00049244"/>
    </source>
</evidence>
<dbReference type="PROSITE" id="PS50172">
    <property type="entry name" value="BRCT"/>
    <property type="match status" value="1"/>
</dbReference>
<evidence type="ECO:0000256" key="11">
    <source>
        <dbReference type="PIRSR" id="PIRSR622312-50"/>
    </source>
</evidence>
<dbReference type="EC" id="2.7.7.7" evidence="12"/>
<keyword evidence="6 12" id="KW-0227">DNA damage</keyword>
<dbReference type="GO" id="GO:0003887">
    <property type="term" value="F:DNA-directed DNA polymerase activity"/>
    <property type="evidence" value="ECO:0007669"/>
    <property type="project" value="UniProtKB-UniRule"/>
</dbReference>
<dbReference type="InterPro" id="IPR010996">
    <property type="entry name" value="HHH_MUS81"/>
</dbReference>
<comment type="subcellular location">
    <subcellularLocation>
        <location evidence="12">Nucleus</location>
    </subcellularLocation>
</comment>
<dbReference type="PRINTS" id="PR00869">
    <property type="entry name" value="DNAPOLX"/>
</dbReference>
<keyword evidence="3 12" id="KW-0808">Transferase</keyword>
<dbReference type="SMART" id="SM00483">
    <property type="entry name" value="POLXc"/>
    <property type="match status" value="1"/>
</dbReference>
<gene>
    <name evidence="14" type="ORF">MUCCIDRAFT_167147</name>
</gene>
<dbReference type="PANTHER" id="PTHR11276:SF28">
    <property type="entry name" value="DNA POLYMERASE LAMBDA"/>
    <property type="match status" value="1"/>
</dbReference>
<dbReference type="GO" id="GO:0003677">
    <property type="term" value="F:DNA binding"/>
    <property type="evidence" value="ECO:0007669"/>
    <property type="project" value="UniProtKB-UniRule"/>
</dbReference>
<keyword evidence="2" id="KW-0237">DNA synthesis</keyword>
<dbReference type="SUPFAM" id="SSF81585">
    <property type="entry name" value="PsbU/PolX domain-like"/>
    <property type="match status" value="1"/>
</dbReference>
<evidence type="ECO:0000256" key="8">
    <source>
        <dbReference type="ARBA" id="ARBA00023204"/>
    </source>
</evidence>
<comment type="cofactor">
    <cofactor evidence="1">
        <name>Mn(2+)</name>
        <dbReference type="ChEBI" id="CHEBI:29035"/>
    </cofactor>
</comment>
<feature type="active site" description="Nucleophile; Schiff-base intermediate with DNA; for 5'-dRP lyase activity" evidence="11">
    <location>
        <position position="242"/>
    </location>
</feature>
<dbReference type="Pfam" id="PF16589">
    <property type="entry name" value="BRCT_2"/>
    <property type="match status" value="1"/>
</dbReference>
<keyword evidence="5" id="KW-0235">DNA replication</keyword>
<evidence type="ECO:0000256" key="6">
    <source>
        <dbReference type="ARBA" id="ARBA00022763"/>
    </source>
</evidence>
<dbReference type="InterPro" id="IPR001357">
    <property type="entry name" value="BRCT_dom"/>
</dbReference>
<reference evidence="14 15" key="1">
    <citation type="submission" date="2015-06" db="EMBL/GenBank/DDBJ databases">
        <title>Expansion of signal transduction pathways in fungi by whole-genome duplication.</title>
        <authorList>
            <consortium name="DOE Joint Genome Institute"/>
            <person name="Corrochano L.M."/>
            <person name="Kuo A."/>
            <person name="Marcet-Houben M."/>
            <person name="Polaino S."/>
            <person name="Salamov A."/>
            <person name="Villalobos J.M."/>
            <person name="Alvarez M.I."/>
            <person name="Avalos J."/>
            <person name="Benito E.P."/>
            <person name="Benoit I."/>
            <person name="Burger G."/>
            <person name="Camino L.P."/>
            <person name="Canovas D."/>
            <person name="Cerda-Olmedo E."/>
            <person name="Cheng J.-F."/>
            <person name="Dominguez A."/>
            <person name="Elias M."/>
            <person name="Eslava A.P."/>
            <person name="Glaser F."/>
            <person name="Grimwood J."/>
            <person name="Gutierrez G."/>
            <person name="Heitman J."/>
            <person name="Henrissat B."/>
            <person name="Iturriaga E.A."/>
            <person name="Lang B.F."/>
            <person name="Lavin J.L."/>
            <person name="Lee S."/>
            <person name="Li W."/>
            <person name="Lindquist E."/>
            <person name="Lopez-Garcia S."/>
            <person name="Luque E.M."/>
            <person name="Marcos A.T."/>
            <person name="Martin J."/>
            <person name="Mccluskey K."/>
            <person name="Medina H.R."/>
            <person name="Miralles-Duran A."/>
            <person name="Miyazaki A."/>
            <person name="Munoz-Torres E."/>
            <person name="Oguiza J.A."/>
            <person name="Ohm R."/>
            <person name="Olmedo M."/>
            <person name="Orejas M."/>
            <person name="Ortiz-Castellanos L."/>
            <person name="Pisabarro A.G."/>
            <person name="Rodriguez-Romero J."/>
            <person name="Ruiz-Herrera J."/>
            <person name="Ruiz-Vazquez R."/>
            <person name="Sanz C."/>
            <person name="Schackwitz W."/>
            <person name="Schmutz J."/>
            <person name="Shahriari M."/>
            <person name="Shelest E."/>
            <person name="Silva-Franco F."/>
            <person name="Soanes D."/>
            <person name="Syed K."/>
            <person name="Tagua V.G."/>
            <person name="Talbot N.J."/>
            <person name="Thon M."/>
            <person name="De Vries R.P."/>
            <person name="Wiebenga A."/>
            <person name="Yadav J.S."/>
            <person name="Braun E.L."/>
            <person name="Baker S."/>
            <person name="Garre V."/>
            <person name="Horwitz B."/>
            <person name="Torres-Martinez S."/>
            <person name="Idnurm A."/>
            <person name="Herrera-Estrella A."/>
            <person name="Gabaldon T."/>
            <person name="Grigoriev I.V."/>
        </authorList>
    </citation>
    <scope>NUCLEOTIDE SEQUENCE [LARGE SCALE GENOMIC DNA]</scope>
    <source>
        <strain evidence="14 15">CBS 277.49</strain>
    </source>
</reference>
<comment type="similarity">
    <text evidence="12">Belongs to the DNA polymerase type-X family.</text>
</comment>
<dbReference type="InterPro" id="IPR037160">
    <property type="entry name" value="DNA_Pol_thumb_sf"/>
</dbReference>
<keyword evidence="9" id="KW-0456">Lyase</keyword>
<evidence type="ECO:0000256" key="12">
    <source>
        <dbReference type="RuleBase" id="RU366014"/>
    </source>
</evidence>
<dbReference type="SMART" id="SM00292">
    <property type="entry name" value="BRCT"/>
    <property type="match status" value="1"/>
</dbReference>
<dbReference type="GO" id="GO:0046872">
    <property type="term" value="F:metal ion binding"/>
    <property type="evidence" value="ECO:0007669"/>
    <property type="project" value="UniProtKB-UniRule"/>
</dbReference>
<dbReference type="InterPro" id="IPR022312">
    <property type="entry name" value="DNA_pol_X"/>
</dbReference>
<dbReference type="GO" id="GO:0016829">
    <property type="term" value="F:lyase activity"/>
    <property type="evidence" value="ECO:0007669"/>
    <property type="project" value="UniProtKB-KW"/>
</dbReference>
<keyword evidence="15" id="KW-1185">Reference proteome</keyword>
<dbReference type="InterPro" id="IPR028207">
    <property type="entry name" value="DNA_pol_B_palm_palm"/>
</dbReference>
<dbReference type="Pfam" id="PF14792">
    <property type="entry name" value="DNA_pol_B_palm"/>
    <property type="match status" value="1"/>
</dbReference>
<dbReference type="VEuPathDB" id="FungiDB:MUCCIDRAFT_167147"/>
<dbReference type="AlphaFoldDB" id="A0A168HEP9"/>
<dbReference type="Pfam" id="PF14716">
    <property type="entry name" value="HHH_8"/>
    <property type="match status" value="1"/>
</dbReference>
<dbReference type="InterPro" id="IPR043519">
    <property type="entry name" value="NT_sf"/>
</dbReference>
<dbReference type="InterPro" id="IPR036420">
    <property type="entry name" value="BRCT_dom_sf"/>
</dbReference>
<feature type="domain" description="BRCT" evidence="13">
    <location>
        <begin position="1"/>
        <end position="90"/>
    </location>
</feature>
<keyword evidence="8 12" id="KW-0234">DNA repair</keyword>
<dbReference type="Gene3D" id="3.40.50.10190">
    <property type="entry name" value="BRCT domain"/>
    <property type="match status" value="1"/>
</dbReference>
<evidence type="ECO:0000256" key="9">
    <source>
        <dbReference type="ARBA" id="ARBA00023239"/>
    </source>
</evidence>
<dbReference type="PRINTS" id="PR00870">
    <property type="entry name" value="DNAPOLXBETA"/>
</dbReference>
<keyword evidence="4 12" id="KW-0548">Nucleotidyltransferase</keyword>
<dbReference type="SUPFAM" id="SSF52113">
    <property type="entry name" value="BRCT domain"/>
    <property type="match status" value="1"/>
</dbReference>
<dbReference type="OrthoDB" id="205514at2759"/>
<evidence type="ECO:0000313" key="15">
    <source>
        <dbReference type="Proteomes" id="UP000077051"/>
    </source>
</evidence>
<dbReference type="Gene3D" id="1.10.150.20">
    <property type="entry name" value="5' to 3' exonuclease, C-terminal subdomain"/>
    <property type="match status" value="1"/>
</dbReference>
<dbReference type="Gene3D" id="1.10.150.110">
    <property type="entry name" value="DNA polymerase beta, N-terminal domain-like"/>
    <property type="match status" value="1"/>
</dbReference>
<evidence type="ECO:0000256" key="1">
    <source>
        <dbReference type="ARBA" id="ARBA00001936"/>
    </source>
</evidence>
<comment type="function">
    <text evidence="12">DNA polymerase that functions in several pathways of DNA repair. Involved in base excision repair (BER) responsible for repair of lesions that give rise to abasic (AP) sites in DNA. Also contributes to DNA double-strand break repair by non-homologous end joining and homologous recombination. Has both template-dependent and template-independent (terminal transferase) DNA polymerase activities. Has also a 5'-deoxyribose-5-phosphate lyase (dRP lyase) activity.</text>
</comment>
<dbReference type="CDD" id="cd00141">
    <property type="entry name" value="NT_POLXc"/>
    <property type="match status" value="1"/>
</dbReference>
<dbReference type="Gene3D" id="3.30.210.10">
    <property type="entry name" value="DNA polymerase, thumb domain"/>
    <property type="match status" value="1"/>
</dbReference>
<organism evidence="14 15">
    <name type="scientific">Mucor lusitanicus CBS 277.49</name>
    <dbReference type="NCBI Taxonomy" id="747725"/>
    <lineage>
        <taxon>Eukaryota</taxon>
        <taxon>Fungi</taxon>
        <taxon>Fungi incertae sedis</taxon>
        <taxon>Mucoromycota</taxon>
        <taxon>Mucoromycotina</taxon>
        <taxon>Mucoromycetes</taxon>
        <taxon>Mucorales</taxon>
        <taxon>Mucorineae</taxon>
        <taxon>Mucoraceae</taxon>
        <taxon>Mucor</taxon>
    </lineage>
</organism>